<keyword evidence="2" id="KW-0472">Membrane</keyword>
<protein>
    <submittedName>
        <fullName evidence="3">IPT/TIG_domain-containing protein</fullName>
    </submittedName>
</protein>
<evidence type="ECO:0000313" key="4">
    <source>
        <dbReference type="Proteomes" id="UP001642409"/>
    </source>
</evidence>
<gene>
    <name evidence="3" type="ORF">HINF_LOCUS6600</name>
</gene>
<organism evidence="3 4">
    <name type="scientific">Hexamita inflata</name>
    <dbReference type="NCBI Taxonomy" id="28002"/>
    <lineage>
        <taxon>Eukaryota</taxon>
        <taxon>Metamonada</taxon>
        <taxon>Diplomonadida</taxon>
        <taxon>Hexamitidae</taxon>
        <taxon>Hexamitinae</taxon>
        <taxon>Hexamita</taxon>
    </lineage>
</organism>
<reference evidence="3 4" key="1">
    <citation type="submission" date="2024-07" db="EMBL/GenBank/DDBJ databases">
        <authorList>
            <person name="Akdeniz Z."/>
        </authorList>
    </citation>
    <scope>NUCLEOTIDE SEQUENCE [LARGE SCALE GENOMIC DNA]</scope>
</reference>
<dbReference type="Gene3D" id="2.160.20.110">
    <property type="match status" value="1"/>
</dbReference>
<dbReference type="Proteomes" id="UP001642409">
    <property type="component" value="Unassembled WGS sequence"/>
</dbReference>
<keyword evidence="4" id="KW-1185">Reference proteome</keyword>
<keyword evidence="2" id="KW-0812">Transmembrane</keyword>
<keyword evidence="1" id="KW-0175">Coiled coil</keyword>
<proteinExistence type="predicted"/>
<feature type="transmembrane region" description="Helical" evidence="2">
    <location>
        <begin position="733"/>
        <end position="753"/>
    </location>
</feature>
<accession>A0ABP1GXF8</accession>
<comment type="caution">
    <text evidence="3">The sequence shown here is derived from an EMBL/GenBank/DDBJ whole genome shotgun (WGS) entry which is preliminary data.</text>
</comment>
<keyword evidence="2" id="KW-1133">Transmembrane helix</keyword>
<evidence type="ECO:0000313" key="3">
    <source>
        <dbReference type="EMBL" id="CAL5981327.1"/>
    </source>
</evidence>
<name>A0ABP1GXF8_9EUKA</name>
<feature type="coiled-coil region" evidence="1">
    <location>
        <begin position="207"/>
        <end position="241"/>
    </location>
</feature>
<evidence type="ECO:0000256" key="2">
    <source>
        <dbReference type="SAM" id="Phobius"/>
    </source>
</evidence>
<evidence type="ECO:0000256" key="1">
    <source>
        <dbReference type="SAM" id="Coils"/>
    </source>
</evidence>
<sequence>MDSLINVSLNFQVFNGALICIKCDVKIFNCTLVFIATGNQVSGILIYANTQICIQQTFIQYRISSQQSSGIVNSVNTSDVNISIIDCKLIGFNFISSEYSGYIAAQILQNTTISITQLYVCAENISAFGNKSIITAYNGTIDHKCDLCDANYYVYGICSDALKYGQEINHILQCVYPFEYINNQCVCSQGYVLDQYICVNIIQIVNNALHQSNNSELVENISKLENKINQIDQNLSQNISRLYNQISIQDTLVQSKLTELQQNILSNSSTLEHRIIENVSNLENNIRANSSALENFILQNATVLDLRIYNNISALKTNISSIEDNFSVLNKSVADLSFNVSQNISQLYNQISIQDTLVQSKLTELQQNILSNSSTLEHRIIENVSNLENNIRANSSALENFILQNATVLDLRIYNNVSALNQSVADFRLNVSQIITDIQVQYQQQISNLMNQINCTNQAGYQYINGECIRTSCQITGQERVNGICQCADANEIVVNGQCTCNVINGFTMVAGKCSCSSGLSDINGICQLKINRPDGTFQCSQSVYVSTFDINTLTHTADNHNFTVGYVFSNQIQDAFIDIADNAYTTITPIFQSQSSFTNLKIQFGVLSVSGGGSIIISTSSSIVINQMNILSKPNKQITLGASQLNILSSSSSDANINNLLVNLSFASSSGNITLVNNINGVFNISGYQVMGDYTSTLVVAMIGINVQTAAINVNKVSFKPNVYNVGNGSSYLFSSSISTVSTFVINNFAVIIGDRSKFVLFGSIASSLFNYYQFGGIIALISSASPVSVNNVIIDSYQKFNTNQVSKSGFLIGYVQSSSSIINIMNVCLQQNMTSTTQFNNFGLIGENSGNSSFQNASVTFSVQGTSIDTFGIIGCQNSNSLYAEVIDIRISMSVSGSGRDKSIVFGIQDAKNCYIRNTGVEGNISSQQHCIGGIIGFQFKTSNVTLIICSVSSVNISGIVAVGGIIGYTKSEESNTTFQNCSVSNTNISGLTYIGSFIGNQYSNTTIMNSSTFNIIVIGTDKMIGGFIGQSNVNITIINSLASYMNISGDQYTGGIIGSSSLFTLISTKIQYLRIVSQQKFGVVRGDYAGHQSFTNSTAISNFINGVQQAECTVLKTTEWSISGC</sequence>
<dbReference type="EMBL" id="CAXDID020000013">
    <property type="protein sequence ID" value="CAL5981327.1"/>
    <property type="molecule type" value="Genomic_DNA"/>
</dbReference>